<evidence type="ECO:0000313" key="3">
    <source>
        <dbReference type="EMBL" id="GAG80961.1"/>
    </source>
</evidence>
<name>X1C9E9_9ZZZZ</name>
<dbReference type="EMBL" id="BART01009787">
    <property type="protein sequence ID" value="GAG80961.1"/>
    <property type="molecule type" value="Genomic_DNA"/>
</dbReference>
<dbReference type="InterPro" id="IPR027417">
    <property type="entry name" value="P-loop_NTPase"/>
</dbReference>
<proteinExistence type="predicted"/>
<feature type="domain" description="AIG1-type G" evidence="2">
    <location>
        <begin position="8"/>
        <end position="116"/>
    </location>
</feature>
<sequence>MSYVNKINVICVGHSGHGISALCNFLLKDKRFESSNSASQVTNSIDTELMTYKYNDKEYNLNIVDTPGYGMFRDDEHFESLKKFIEDEEKNILVFVLSSNALIESREKYVNRVRNLVDGSHPIVLSKATLEDENTSVIERCGNQIVDRFNASIIIPMDLIQWVEDPDKRRNEVLFNQSEENRVKLLDYICSQLFHD</sequence>
<gene>
    <name evidence="3" type="ORF">S01H4_21578</name>
</gene>
<dbReference type="Pfam" id="PF04548">
    <property type="entry name" value="AIG1"/>
    <property type="match status" value="1"/>
</dbReference>
<evidence type="ECO:0000259" key="2">
    <source>
        <dbReference type="Pfam" id="PF04548"/>
    </source>
</evidence>
<dbReference type="CDD" id="cd00882">
    <property type="entry name" value="Ras_like_GTPase"/>
    <property type="match status" value="1"/>
</dbReference>
<evidence type="ECO:0000256" key="1">
    <source>
        <dbReference type="ARBA" id="ARBA00022741"/>
    </source>
</evidence>
<dbReference type="AlphaFoldDB" id="X1C9E9"/>
<reference evidence="3" key="1">
    <citation type="journal article" date="2014" name="Front. Microbiol.">
        <title>High frequency of phylogenetically diverse reductive dehalogenase-homologous genes in deep subseafloor sedimentary metagenomes.</title>
        <authorList>
            <person name="Kawai M."/>
            <person name="Futagami T."/>
            <person name="Toyoda A."/>
            <person name="Takaki Y."/>
            <person name="Nishi S."/>
            <person name="Hori S."/>
            <person name="Arai W."/>
            <person name="Tsubouchi T."/>
            <person name="Morono Y."/>
            <person name="Uchiyama I."/>
            <person name="Ito T."/>
            <person name="Fujiyama A."/>
            <person name="Inagaki F."/>
            <person name="Takami H."/>
        </authorList>
    </citation>
    <scope>NUCLEOTIDE SEQUENCE</scope>
    <source>
        <strain evidence="3">Expedition CK06-06</strain>
    </source>
</reference>
<organism evidence="3">
    <name type="scientific">marine sediment metagenome</name>
    <dbReference type="NCBI Taxonomy" id="412755"/>
    <lineage>
        <taxon>unclassified sequences</taxon>
        <taxon>metagenomes</taxon>
        <taxon>ecological metagenomes</taxon>
    </lineage>
</organism>
<dbReference type="GO" id="GO:0005525">
    <property type="term" value="F:GTP binding"/>
    <property type="evidence" value="ECO:0007669"/>
    <property type="project" value="InterPro"/>
</dbReference>
<protein>
    <recommendedName>
        <fullName evidence="2">AIG1-type G domain-containing protein</fullName>
    </recommendedName>
</protein>
<dbReference type="Gene3D" id="3.40.50.300">
    <property type="entry name" value="P-loop containing nucleotide triphosphate hydrolases"/>
    <property type="match status" value="1"/>
</dbReference>
<accession>X1C9E9</accession>
<dbReference type="InterPro" id="IPR006703">
    <property type="entry name" value="G_AIG1"/>
</dbReference>
<dbReference type="SUPFAM" id="SSF52540">
    <property type="entry name" value="P-loop containing nucleoside triphosphate hydrolases"/>
    <property type="match status" value="1"/>
</dbReference>
<keyword evidence="1" id="KW-0547">Nucleotide-binding</keyword>
<comment type="caution">
    <text evidence="3">The sequence shown here is derived from an EMBL/GenBank/DDBJ whole genome shotgun (WGS) entry which is preliminary data.</text>
</comment>